<keyword evidence="4" id="KW-0121">Carboxypeptidase</keyword>
<dbReference type="SUPFAM" id="SSF56601">
    <property type="entry name" value="beta-lactamase/transpeptidase-like"/>
    <property type="match status" value="1"/>
</dbReference>
<comment type="caution">
    <text evidence="4">The sequence shown here is derived from an EMBL/GenBank/DDBJ whole genome shotgun (WGS) entry which is preliminary data.</text>
</comment>
<keyword evidence="5" id="KW-1185">Reference proteome</keyword>
<dbReference type="Pfam" id="PF00144">
    <property type="entry name" value="Beta-lactamase"/>
    <property type="match status" value="1"/>
</dbReference>
<dbReference type="AlphaFoldDB" id="A0A7W7T5Q3"/>
<dbReference type="InterPro" id="IPR001466">
    <property type="entry name" value="Beta-lactam-related"/>
</dbReference>
<accession>A0A7W7T5Q3</accession>
<dbReference type="Proteomes" id="UP000542674">
    <property type="component" value="Unassembled WGS sequence"/>
</dbReference>
<dbReference type="Gene3D" id="3.40.710.10">
    <property type="entry name" value="DD-peptidase/beta-lactamase superfamily"/>
    <property type="match status" value="1"/>
</dbReference>
<evidence type="ECO:0000313" key="4">
    <source>
        <dbReference type="EMBL" id="MBB4966447.1"/>
    </source>
</evidence>
<protein>
    <submittedName>
        <fullName evidence="4">D-alanyl-D-alanine carboxypeptidase</fullName>
        <ecNumber evidence="4">3.4.16.4</ecNumber>
    </submittedName>
</protein>
<dbReference type="EMBL" id="JACHJS010000001">
    <property type="protein sequence ID" value="MBB4966447.1"/>
    <property type="molecule type" value="Genomic_DNA"/>
</dbReference>
<name>A0A7W7T5Q3_9PSEU</name>
<feature type="signal peptide" evidence="2">
    <location>
        <begin position="1"/>
        <end position="24"/>
    </location>
</feature>
<dbReference type="InterPro" id="IPR012338">
    <property type="entry name" value="Beta-lactam/transpept-like"/>
</dbReference>
<proteinExistence type="predicted"/>
<dbReference type="EC" id="3.4.16.4" evidence="4"/>
<dbReference type="InterPro" id="IPR050491">
    <property type="entry name" value="AmpC-like"/>
</dbReference>
<gene>
    <name evidence="4" type="ORF">F4559_003806</name>
</gene>
<dbReference type="PANTHER" id="PTHR46825:SF7">
    <property type="entry name" value="D-ALANYL-D-ALANINE CARBOXYPEPTIDASE"/>
    <property type="match status" value="1"/>
</dbReference>
<feature type="region of interest" description="Disordered" evidence="1">
    <location>
        <begin position="235"/>
        <end position="255"/>
    </location>
</feature>
<dbReference type="GO" id="GO:0009002">
    <property type="term" value="F:serine-type D-Ala-D-Ala carboxypeptidase activity"/>
    <property type="evidence" value="ECO:0007669"/>
    <property type="project" value="UniProtKB-EC"/>
</dbReference>
<keyword evidence="4" id="KW-0645">Protease</keyword>
<keyword evidence="2" id="KW-0732">Signal</keyword>
<dbReference type="PANTHER" id="PTHR46825">
    <property type="entry name" value="D-ALANYL-D-ALANINE-CARBOXYPEPTIDASE/ENDOPEPTIDASE AMPH"/>
    <property type="match status" value="1"/>
</dbReference>
<evidence type="ECO:0000259" key="3">
    <source>
        <dbReference type="Pfam" id="PF00144"/>
    </source>
</evidence>
<keyword evidence="4" id="KW-0378">Hydrolase</keyword>
<evidence type="ECO:0000256" key="2">
    <source>
        <dbReference type="SAM" id="SignalP"/>
    </source>
</evidence>
<organism evidence="4 5">
    <name type="scientific">Saccharothrix violaceirubra</name>
    <dbReference type="NCBI Taxonomy" id="413306"/>
    <lineage>
        <taxon>Bacteria</taxon>
        <taxon>Bacillati</taxon>
        <taxon>Actinomycetota</taxon>
        <taxon>Actinomycetes</taxon>
        <taxon>Pseudonocardiales</taxon>
        <taxon>Pseudonocardiaceae</taxon>
        <taxon>Saccharothrix</taxon>
    </lineage>
</organism>
<feature type="chain" id="PRO_5030978369" evidence="2">
    <location>
        <begin position="25"/>
        <end position="392"/>
    </location>
</feature>
<sequence>MKRILMTATALCVAVGLAAGTASATSSQHRTLQKDADALVALGAPGVLVELDTPRGDVRVRSGYGDTARKTPVPWDARFRIGSFTKTYVATTVLLLAGEGRLSLDDTVERWLPGLVSGNGNDGRKITVRQLLQHTSGLHNYTRDLDWLSSREGFERNRFRSYTAEQVVREAVKTAPDFAPGTNWLYSNTGYALAGMIIEKATGRTWQQEVTARVLRPLRLNDTYSPGDSPFIAGPHAQGYQRFPDGGTPEKPTFGPQIDVTVTKVSWGGAAGDMIGTTDDGNRFLQALLGGKILKPAQLAEMKKTVPATVYQGWIPGLRYGLGLMWNPTSCGGSWSHGGDIPGFMTRNGVTDDGSRSVVVTLNTDSPIPADGTLPTKEISLGIVEHALCGTK</sequence>
<evidence type="ECO:0000313" key="5">
    <source>
        <dbReference type="Proteomes" id="UP000542674"/>
    </source>
</evidence>
<reference evidence="4 5" key="1">
    <citation type="submission" date="2020-08" db="EMBL/GenBank/DDBJ databases">
        <title>Sequencing the genomes of 1000 actinobacteria strains.</title>
        <authorList>
            <person name="Klenk H.-P."/>
        </authorList>
    </citation>
    <scope>NUCLEOTIDE SEQUENCE [LARGE SCALE GENOMIC DNA]</scope>
    <source>
        <strain evidence="4 5">DSM 45084</strain>
    </source>
</reference>
<evidence type="ECO:0000256" key="1">
    <source>
        <dbReference type="SAM" id="MobiDB-lite"/>
    </source>
</evidence>
<feature type="domain" description="Beta-lactamase-related" evidence="3">
    <location>
        <begin position="42"/>
        <end position="374"/>
    </location>
</feature>
<dbReference type="RefSeq" id="WP_246445262.1">
    <property type="nucleotide sequence ID" value="NZ_BAABAI010000024.1"/>
</dbReference>